<gene>
    <name evidence="1" type="ORF">PF009_g1938</name>
</gene>
<accession>A0A6A3FQT1</accession>
<protein>
    <submittedName>
        <fullName evidence="1">Uncharacterized protein</fullName>
    </submittedName>
</protein>
<comment type="caution">
    <text evidence="1">The sequence shown here is derived from an EMBL/GenBank/DDBJ whole genome shotgun (WGS) entry which is preliminary data.</text>
</comment>
<sequence length="151" mass="16960">MKKPRLHDAQAGFAMECGAIDMLTVIPVTQVAISASHTSSSTFSIAATRNMSCTPRPSGPHFDRTWVHTYLVELWNVHVIPHAVINRTNIPRERFNRELNAPPPHPSLSIFIATIEQISREHVQFLSDVMAHRARPPRHAAYELPVAVRLT</sequence>
<dbReference type="EMBL" id="QXGF01000048">
    <property type="protein sequence ID" value="KAE8948485.1"/>
    <property type="molecule type" value="Genomic_DNA"/>
</dbReference>
<reference evidence="1 2" key="1">
    <citation type="submission" date="2018-08" db="EMBL/GenBank/DDBJ databases">
        <title>Genomic investigation of the strawberry pathogen Phytophthora fragariae indicates pathogenicity is determined by transcriptional variation in three key races.</title>
        <authorList>
            <person name="Adams T.M."/>
            <person name="Armitage A.D."/>
            <person name="Sobczyk M.K."/>
            <person name="Bates H.J."/>
            <person name="Dunwell J.M."/>
            <person name="Nellist C.F."/>
            <person name="Harrison R.J."/>
        </authorList>
    </citation>
    <scope>NUCLEOTIDE SEQUENCE [LARGE SCALE GENOMIC DNA]</scope>
    <source>
        <strain evidence="1 2">NOV-9</strain>
    </source>
</reference>
<evidence type="ECO:0000313" key="2">
    <source>
        <dbReference type="Proteomes" id="UP000429523"/>
    </source>
</evidence>
<dbReference type="AlphaFoldDB" id="A0A6A3FQT1"/>
<proteinExistence type="predicted"/>
<organism evidence="1 2">
    <name type="scientific">Phytophthora fragariae</name>
    <dbReference type="NCBI Taxonomy" id="53985"/>
    <lineage>
        <taxon>Eukaryota</taxon>
        <taxon>Sar</taxon>
        <taxon>Stramenopiles</taxon>
        <taxon>Oomycota</taxon>
        <taxon>Peronosporomycetes</taxon>
        <taxon>Peronosporales</taxon>
        <taxon>Peronosporaceae</taxon>
        <taxon>Phytophthora</taxon>
    </lineage>
</organism>
<name>A0A6A3FQT1_9STRA</name>
<dbReference type="Proteomes" id="UP000429523">
    <property type="component" value="Unassembled WGS sequence"/>
</dbReference>
<evidence type="ECO:0000313" key="1">
    <source>
        <dbReference type="EMBL" id="KAE8948485.1"/>
    </source>
</evidence>